<evidence type="ECO:0000313" key="5">
    <source>
        <dbReference type="Proteomes" id="UP000261212"/>
    </source>
</evidence>
<keyword evidence="2" id="KW-0560">Oxidoreductase</keyword>
<dbReference type="GO" id="GO:0006102">
    <property type="term" value="P:isocitrate metabolic process"/>
    <property type="evidence" value="ECO:0007669"/>
    <property type="project" value="TreeGrafter"/>
</dbReference>
<sequence>MMKNVTLIYGDGIGKEVMSSAVEVIKATGADINFEEEIAGLEAVEKYGEPLPKKVIDSIKKNKVALKGPVTTPVGKGFRSVNVTLRKELNLYANVRPVKTYEGLKNRYEDIDLVIIRENTEGLYAGIEKEIEGGAETTRLITKEASKRIAKYAFELARRESRKMVTALHKANICKLTDRVFLDAVNEVHKDYPEIELNDLIIDAACMNLVMYPEKYDVLLATNLFGDIVSDLCAGLIGGLGLTTGSNIGKDGAIFEAVHGSAPDIAGKDIANPTACILAGAKMLNYIGYEKEAKKIENAIEGLIKEGKYLTKDLGGNLGTKEFTKRVIERLQ</sequence>
<dbReference type="Proteomes" id="UP000261212">
    <property type="component" value="Unassembled WGS sequence"/>
</dbReference>
<dbReference type="AlphaFoldDB" id="A0A3E3DUN7"/>
<evidence type="ECO:0000259" key="3">
    <source>
        <dbReference type="SMART" id="SM01329"/>
    </source>
</evidence>
<dbReference type="InterPro" id="IPR019818">
    <property type="entry name" value="IsoCit/isopropylmalate_DH_CS"/>
</dbReference>
<evidence type="ECO:0000313" key="4">
    <source>
        <dbReference type="EMBL" id="RGD73004.1"/>
    </source>
</evidence>
<dbReference type="PROSITE" id="PS00470">
    <property type="entry name" value="IDH_IMDH"/>
    <property type="match status" value="1"/>
</dbReference>
<dbReference type="Gene3D" id="3.40.718.10">
    <property type="entry name" value="Isopropylmalate Dehydrogenase"/>
    <property type="match status" value="1"/>
</dbReference>
<protein>
    <submittedName>
        <fullName evidence="4">Isocitrate/isopropylmalate dehydrogenase family protein</fullName>
    </submittedName>
</protein>
<dbReference type="Pfam" id="PF00180">
    <property type="entry name" value="Iso_dh"/>
    <property type="match status" value="1"/>
</dbReference>
<name>A0A3E3DUN7_9FIRM</name>
<dbReference type="EMBL" id="QUSM01000008">
    <property type="protein sequence ID" value="RGD73004.1"/>
    <property type="molecule type" value="Genomic_DNA"/>
</dbReference>
<gene>
    <name evidence="4" type="ORF">DW687_11090</name>
</gene>
<dbReference type="PANTHER" id="PTHR11835:SF34">
    <property type="entry name" value="ISOCITRATE DEHYDROGENASE [NAD] SUBUNIT ALPHA, MITOCHONDRIAL"/>
    <property type="match status" value="1"/>
</dbReference>
<dbReference type="InterPro" id="IPR024084">
    <property type="entry name" value="IsoPropMal-DH-like_dom"/>
</dbReference>
<dbReference type="PANTHER" id="PTHR11835">
    <property type="entry name" value="DECARBOXYLATING DEHYDROGENASES-ISOCITRATE, ISOPROPYLMALATE, TARTRATE"/>
    <property type="match status" value="1"/>
</dbReference>
<dbReference type="GO" id="GO:0004449">
    <property type="term" value="F:isocitrate dehydrogenase (NAD+) activity"/>
    <property type="evidence" value="ECO:0007669"/>
    <property type="project" value="TreeGrafter"/>
</dbReference>
<proteinExistence type="inferred from homology"/>
<accession>A0A3E3DUN7</accession>
<comment type="similarity">
    <text evidence="1">Belongs to the isocitrate and isopropylmalate dehydrogenases family.</text>
</comment>
<dbReference type="SUPFAM" id="SSF53659">
    <property type="entry name" value="Isocitrate/Isopropylmalate dehydrogenase-like"/>
    <property type="match status" value="1"/>
</dbReference>
<dbReference type="SMART" id="SM01329">
    <property type="entry name" value="Iso_dh"/>
    <property type="match status" value="1"/>
</dbReference>
<evidence type="ECO:0000256" key="2">
    <source>
        <dbReference type="ARBA" id="ARBA00023002"/>
    </source>
</evidence>
<dbReference type="GO" id="GO:0006099">
    <property type="term" value="P:tricarboxylic acid cycle"/>
    <property type="evidence" value="ECO:0007669"/>
    <property type="project" value="TreeGrafter"/>
</dbReference>
<reference evidence="4 5" key="1">
    <citation type="submission" date="2018-08" db="EMBL/GenBank/DDBJ databases">
        <title>A genome reference for cultivated species of the human gut microbiota.</title>
        <authorList>
            <person name="Zou Y."/>
            <person name="Xue W."/>
            <person name="Luo G."/>
        </authorList>
    </citation>
    <scope>NUCLEOTIDE SEQUENCE [LARGE SCALE GENOMIC DNA]</scope>
    <source>
        <strain evidence="4 5">AM25-6</strain>
    </source>
</reference>
<dbReference type="GO" id="GO:0000287">
    <property type="term" value="F:magnesium ion binding"/>
    <property type="evidence" value="ECO:0007669"/>
    <property type="project" value="InterPro"/>
</dbReference>
<feature type="domain" description="Isopropylmalate dehydrogenase-like" evidence="3">
    <location>
        <begin position="4"/>
        <end position="327"/>
    </location>
</feature>
<organism evidence="4 5">
    <name type="scientific">Anaerofustis stercorihominis</name>
    <dbReference type="NCBI Taxonomy" id="214853"/>
    <lineage>
        <taxon>Bacteria</taxon>
        <taxon>Bacillati</taxon>
        <taxon>Bacillota</taxon>
        <taxon>Clostridia</taxon>
        <taxon>Eubacteriales</taxon>
        <taxon>Eubacteriaceae</taxon>
        <taxon>Anaerofustis</taxon>
    </lineage>
</organism>
<dbReference type="GO" id="GO:0051287">
    <property type="term" value="F:NAD binding"/>
    <property type="evidence" value="ECO:0007669"/>
    <property type="project" value="InterPro"/>
</dbReference>
<comment type="caution">
    <text evidence="4">The sequence shown here is derived from an EMBL/GenBank/DDBJ whole genome shotgun (WGS) entry which is preliminary data.</text>
</comment>
<evidence type="ECO:0000256" key="1">
    <source>
        <dbReference type="ARBA" id="ARBA00007769"/>
    </source>
</evidence>